<dbReference type="SUPFAM" id="SSF110087">
    <property type="entry name" value="DR1885-like metal-binding protein"/>
    <property type="match status" value="1"/>
</dbReference>
<reference evidence="2" key="1">
    <citation type="submission" date="2022-04" db="EMBL/GenBank/DDBJ databases">
        <title>Alcanivorax sp. CY1518 draft genome sequence.</title>
        <authorList>
            <person name="Zhao G."/>
            <person name="An M."/>
        </authorList>
    </citation>
    <scope>NUCLEOTIDE SEQUENCE</scope>
    <source>
        <strain evidence="2">CY1518</strain>
    </source>
</reference>
<accession>A0ABT0E656</accession>
<dbReference type="PANTHER" id="PTHR36302">
    <property type="entry name" value="BLR7088 PROTEIN"/>
    <property type="match status" value="1"/>
</dbReference>
<organism evidence="2 3">
    <name type="scientific">Alcanivorax quisquiliarum</name>
    <dbReference type="NCBI Taxonomy" id="2933565"/>
    <lineage>
        <taxon>Bacteria</taxon>
        <taxon>Pseudomonadati</taxon>
        <taxon>Pseudomonadota</taxon>
        <taxon>Gammaproteobacteria</taxon>
        <taxon>Oceanospirillales</taxon>
        <taxon>Alcanivoracaceae</taxon>
        <taxon>Alcanivorax</taxon>
    </lineage>
</organism>
<evidence type="ECO:0000256" key="1">
    <source>
        <dbReference type="SAM" id="SignalP"/>
    </source>
</evidence>
<dbReference type="InterPro" id="IPR058248">
    <property type="entry name" value="Lxx211020-like"/>
</dbReference>
<dbReference type="Pfam" id="PF04314">
    <property type="entry name" value="PCuAC"/>
    <property type="match status" value="1"/>
</dbReference>
<keyword evidence="3" id="KW-1185">Reference proteome</keyword>
<evidence type="ECO:0000313" key="2">
    <source>
        <dbReference type="EMBL" id="MCK0537281.1"/>
    </source>
</evidence>
<gene>
    <name evidence="2" type="ORF">MU846_06110</name>
</gene>
<evidence type="ECO:0000313" key="3">
    <source>
        <dbReference type="Proteomes" id="UP001165524"/>
    </source>
</evidence>
<dbReference type="Gene3D" id="2.60.40.1890">
    <property type="entry name" value="PCu(A)C copper chaperone"/>
    <property type="match status" value="1"/>
</dbReference>
<comment type="caution">
    <text evidence="2">The sequence shown here is derived from an EMBL/GenBank/DDBJ whole genome shotgun (WGS) entry which is preliminary data.</text>
</comment>
<dbReference type="InterPro" id="IPR036182">
    <property type="entry name" value="PCuAC_sf"/>
</dbReference>
<protein>
    <submittedName>
        <fullName evidence="2">Copper chaperone PCu(A)C</fullName>
    </submittedName>
</protein>
<dbReference type="EMBL" id="JALKII010000003">
    <property type="protein sequence ID" value="MCK0537281.1"/>
    <property type="molecule type" value="Genomic_DNA"/>
</dbReference>
<dbReference type="RefSeq" id="WP_246950350.1">
    <property type="nucleotide sequence ID" value="NZ_JALKII010000003.1"/>
</dbReference>
<dbReference type="InterPro" id="IPR007410">
    <property type="entry name" value="LpqE-like"/>
</dbReference>
<feature type="chain" id="PRO_5046623973" evidence="1">
    <location>
        <begin position="28"/>
        <end position="148"/>
    </location>
</feature>
<name>A0ABT0E656_9GAMM</name>
<dbReference type="Proteomes" id="UP001165524">
    <property type="component" value="Unassembled WGS sequence"/>
</dbReference>
<dbReference type="PANTHER" id="PTHR36302:SF1">
    <property type="entry name" value="COPPER CHAPERONE PCU(A)C"/>
    <property type="match status" value="1"/>
</dbReference>
<feature type="signal peptide" evidence="1">
    <location>
        <begin position="1"/>
        <end position="27"/>
    </location>
</feature>
<keyword evidence="1" id="KW-0732">Signal</keyword>
<sequence>MICVRYFELALKTVLLAALGLPWVSHAAAMDIEDGWIRAVPPVSSTTAGYLILHNRGDTDRTLTAVSSPVAGAGEVHDMSPQEDGTRHMHHLPELVVPAGDAVALKPGGKHLMLYQLQRPLEIGEQIEVCLAFAEGEPVCGPFEVRAP</sequence>
<proteinExistence type="predicted"/>